<reference evidence="3 4" key="1">
    <citation type="submission" date="2024-09" db="EMBL/GenBank/DDBJ databases">
        <title>A chromosome-level genome assembly of Gray's grenadier anchovy, Coilia grayii.</title>
        <authorList>
            <person name="Fu Z."/>
        </authorList>
    </citation>
    <scope>NUCLEOTIDE SEQUENCE [LARGE SCALE GENOMIC DNA]</scope>
    <source>
        <strain evidence="3">G4</strain>
        <tissue evidence="3">Muscle</tissue>
    </source>
</reference>
<keyword evidence="4" id="KW-1185">Reference proteome</keyword>
<dbReference type="Gene3D" id="2.60.40.150">
    <property type="entry name" value="C2 domain"/>
    <property type="match status" value="1"/>
</dbReference>
<feature type="signal peptide" evidence="1">
    <location>
        <begin position="1"/>
        <end position="23"/>
    </location>
</feature>
<evidence type="ECO:0000256" key="1">
    <source>
        <dbReference type="SAM" id="SignalP"/>
    </source>
</evidence>
<evidence type="ECO:0000313" key="4">
    <source>
        <dbReference type="Proteomes" id="UP001591681"/>
    </source>
</evidence>
<dbReference type="InterPro" id="IPR052784">
    <property type="entry name" value="Perforin-1_pore-forming"/>
</dbReference>
<organism evidence="3 4">
    <name type="scientific">Coilia grayii</name>
    <name type="common">Gray's grenadier anchovy</name>
    <dbReference type="NCBI Taxonomy" id="363190"/>
    <lineage>
        <taxon>Eukaryota</taxon>
        <taxon>Metazoa</taxon>
        <taxon>Chordata</taxon>
        <taxon>Craniata</taxon>
        <taxon>Vertebrata</taxon>
        <taxon>Euteleostomi</taxon>
        <taxon>Actinopterygii</taxon>
        <taxon>Neopterygii</taxon>
        <taxon>Teleostei</taxon>
        <taxon>Clupei</taxon>
        <taxon>Clupeiformes</taxon>
        <taxon>Clupeoidei</taxon>
        <taxon>Engraulidae</taxon>
        <taxon>Coilinae</taxon>
        <taxon>Coilia</taxon>
    </lineage>
</organism>
<dbReference type="InterPro" id="IPR035892">
    <property type="entry name" value="C2_domain_sf"/>
</dbReference>
<keyword evidence="1" id="KW-0732">Signal</keyword>
<dbReference type="SMART" id="SM00239">
    <property type="entry name" value="C2"/>
    <property type="match status" value="1"/>
</dbReference>
<feature type="chain" id="PRO_5044836335" description="C2 domain-containing protein" evidence="1">
    <location>
        <begin position="24"/>
        <end position="130"/>
    </location>
</feature>
<evidence type="ECO:0000259" key="2">
    <source>
        <dbReference type="PROSITE" id="PS50004"/>
    </source>
</evidence>
<proteinExistence type="predicted"/>
<dbReference type="PANTHER" id="PTHR46096">
    <property type="entry name" value="PERFORIN-1"/>
    <property type="match status" value="1"/>
</dbReference>
<dbReference type="SUPFAM" id="SSF49562">
    <property type="entry name" value="C2 domain (Calcium/lipid-binding domain, CaLB)"/>
    <property type="match status" value="1"/>
</dbReference>
<dbReference type="AlphaFoldDB" id="A0ABD1JYQ6"/>
<accession>A0ABD1JYQ6</accession>
<comment type="caution">
    <text evidence="3">The sequence shown here is derived from an EMBL/GenBank/DDBJ whole genome shotgun (WGS) entry which is preliminary data.</text>
</comment>
<evidence type="ECO:0000313" key="3">
    <source>
        <dbReference type="EMBL" id="KAL2091965.1"/>
    </source>
</evidence>
<protein>
    <recommendedName>
        <fullName evidence="2">C2 domain-containing protein</fullName>
    </recommendedName>
</protein>
<dbReference type="Pfam" id="PF00168">
    <property type="entry name" value="C2"/>
    <property type="match status" value="1"/>
</dbReference>
<name>A0ABD1JYQ6_9TELE</name>
<dbReference type="Proteomes" id="UP001591681">
    <property type="component" value="Unassembled WGS sequence"/>
</dbReference>
<dbReference type="PROSITE" id="PS50004">
    <property type="entry name" value="C2"/>
    <property type="match status" value="1"/>
</dbReference>
<dbReference type="EMBL" id="JBHFQA010000010">
    <property type="protein sequence ID" value="KAL2091965.1"/>
    <property type="molecule type" value="Genomic_DNA"/>
</dbReference>
<dbReference type="InterPro" id="IPR000008">
    <property type="entry name" value="C2_dom"/>
</dbReference>
<feature type="domain" description="C2" evidence="2">
    <location>
        <begin position="4"/>
        <end position="126"/>
    </location>
</feature>
<dbReference type="PANTHER" id="PTHR46096:SF1">
    <property type="entry name" value="PERFORIN 1.5"/>
    <property type="match status" value="1"/>
</dbReference>
<sequence length="130" mass="14253">MASSWSTLLLGLLVLSTLCVATAVVEVWGIRGYNLKGDSLTKPDPYVKVYCGGTFGGMTEFKNSDANPVWSASFSFPNGKVGNFLKLEVWDKDIKFDDRLGTCTTIIKQNPSANVTCTFKKGTLEFYYGV</sequence>
<gene>
    <name evidence="3" type="ORF">ACEWY4_011763</name>
</gene>